<organism evidence="4">
    <name type="scientific">Ixodes ricinus</name>
    <name type="common">Common tick</name>
    <name type="synonym">Acarus ricinus</name>
    <dbReference type="NCBI Taxonomy" id="34613"/>
    <lineage>
        <taxon>Eukaryota</taxon>
        <taxon>Metazoa</taxon>
        <taxon>Ecdysozoa</taxon>
        <taxon>Arthropoda</taxon>
        <taxon>Chelicerata</taxon>
        <taxon>Arachnida</taxon>
        <taxon>Acari</taxon>
        <taxon>Parasitiformes</taxon>
        <taxon>Ixodida</taxon>
        <taxon>Ixodoidea</taxon>
        <taxon>Ixodidae</taxon>
        <taxon>Ixodinae</taxon>
        <taxon>Ixodes</taxon>
    </lineage>
</organism>
<dbReference type="InterPro" id="IPR009428">
    <property type="entry name" value="ICAT_dom"/>
</dbReference>
<comment type="similarity">
    <text evidence="1">Belongs to the CTNNBIP1 family.</text>
</comment>
<proteinExistence type="evidence at transcript level"/>
<name>A0A090X8F6_IXORI</name>
<protein>
    <recommendedName>
        <fullName evidence="3">Beta-catenin-interacting ICAT domain-containing protein</fullName>
    </recommendedName>
</protein>
<evidence type="ECO:0000256" key="1">
    <source>
        <dbReference type="ARBA" id="ARBA00006505"/>
    </source>
</evidence>
<dbReference type="Gene3D" id="1.10.10.490">
    <property type="entry name" value="Beta-catenin-interacting ICAT"/>
    <property type="match status" value="1"/>
</dbReference>
<dbReference type="InterPro" id="IPR040065">
    <property type="entry name" value="LZIC"/>
</dbReference>
<feature type="region of interest" description="Disordered" evidence="2">
    <location>
        <begin position="1"/>
        <end position="46"/>
    </location>
</feature>
<dbReference type="InterPro" id="IPR036911">
    <property type="entry name" value="ICAT_sf"/>
</dbReference>
<feature type="compositionally biased region" description="Basic and acidic residues" evidence="2">
    <location>
        <begin position="1"/>
        <end position="14"/>
    </location>
</feature>
<dbReference type="GO" id="GO:0008013">
    <property type="term" value="F:beta-catenin binding"/>
    <property type="evidence" value="ECO:0007669"/>
    <property type="project" value="InterPro"/>
</dbReference>
<evidence type="ECO:0000313" key="4">
    <source>
        <dbReference type="EMBL" id="JAC92772.1"/>
    </source>
</evidence>
<dbReference type="AlphaFoldDB" id="A0A090X8F6"/>
<dbReference type="PANTHER" id="PTHR16505:SF8">
    <property type="entry name" value="PROTEIN LZIC"/>
    <property type="match status" value="1"/>
</dbReference>
<evidence type="ECO:0000256" key="2">
    <source>
        <dbReference type="SAM" id="MobiDB-lite"/>
    </source>
</evidence>
<feature type="compositionally biased region" description="Basic and acidic residues" evidence="2">
    <location>
        <begin position="33"/>
        <end position="46"/>
    </location>
</feature>
<evidence type="ECO:0000259" key="3">
    <source>
        <dbReference type="Pfam" id="PF06384"/>
    </source>
</evidence>
<dbReference type="EMBL" id="GBIH01001938">
    <property type="protein sequence ID" value="JAC92772.1"/>
    <property type="molecule type" value="mRNA"/>
</dbReference>
<feature type="non-terminal residue" evidence="4">
    <location>
        <position position="1"/>
    </location>
</feature>
<dbReference type="PANTHER" id="PTHR16505">
    <property type="entry name" value="PROTEIN LZIC"/>
    <property type="match status" value="1"/>
</dbReference>
<dbReference type="Pfam" id="PF06384">
    <property type="entry name" value="ICAT"/>
    <property type="match status" value="1"/>
</dbReference>
<reference evidence="4" key="1">
    <citation type="journal article" date="2015" name="PLoS Negl. Trop. Dis.">
        <title>Deep Sequencing Analysis of the Ixodes ricinus Haemocytome.</title>
        <authorList>
            <person name="Kotsyfakis M."/>
            <person name="Kopacek P."/>
            <person name="Franta Z."/>
            <person name="Pedra J.H."/>
            <person name="Ribeiro J.M."/>
        </authorList>
    </citation>
    <scope>NUCLEOTIDE SEQUENCE</scope>
</reference>
<sequence length="170" mass="18665">GKTETEQVEAEPRRTARTAGMAQLERTSKNAGRKLDQEEYDETKSETLDQLREFNQSLEKICSGDMTLVDELNNMQLTIQSGHQRRFSHARSHPDVRQKAAGPATGAAGAGFERDAKIGKLSEEQLAPQKLEILTALKKLNGEPPCPKRGKLFLETHAGKGAPGTLIEVT</sequence>
<feature type="domain" description="Beta-catenin-interacting ICAT" evidence="3">
    <location>
        <begin position="113"/>
        <end position="142"/>
    </location>
</feature>
<accession>A0A090X8F6</accession>